<evidence type="ECO:0000259" key="3">
    <source>
        <dbReference type="Pfam" id="PF00501"/>
    </source>
</evidence>
<keyword evidence="2" id="KW-0436">Ligase</keyword>
<evidence type="ECO:0000256" key="1">
    <source>
        <dbReference type="ARBA" id="ARBA00006432"/>
    </source>
</evidence>
<dbReference type="InterPro" id="IPR025110">
    <property type="entry name" value="AMP-bd_C"/>
</dbReference>
<sequence>MVIQSPLPPIKEPQVGLIQFLFANTNNTPEDRKMLIDASTGKSLTLRELKDAVLRFAAGLQDKYNFKKGDTVAIYAPNQYDYSVPFFGIIAAGGAASPANPSYTARELVYQMEAIKAKILLTHESNINTALEAAQQVGLPKSNILLFGDKAIDGVLTYKQVLLGSGHVVLQDLTPEETKDAVACLCFSSGTTGNIFWILNEGNTKYLTSIIINTFSGKSKGVMTTHANMTANILQYCMLEGKFVSGNHDRMLATIPFYHIMGLSLMLHVALYLGIPVHVMSKFDLSQFCETIQREKITFTIIAPPIVVLLAKSPAIDNYDLSSLRLVICGAAPLSGDLSKQVRQRLPKIKIKQGYGLTETSPCAIIEPTDRIIDGSVGVLLSNMTARIVDDNGKDVPPGERGELWLKGPNVMKGYINNPEATAECIDSEGYFHTGDIAIQDKNGHFFIVDRIKELIKFKGFQVPPAELEALLLKSPIVADCGVVGVYNDELATEVPRGYVVLKPGVPATEQTANEIKKYIAGMVAYYKQLHSIVFVNEIPKNPSGKILRRILRDAAATEAKSKAKL</sequence>
<dbReference type="Pfam" id="PF00501">
    <property type="entry name" value="AMP-binding"/>
    <property type="match status" value="2"/>
</dbReference>
<dbReference type="CDD" id="cd05911">
    <property type="entry name" value="Firefly_Luc_like"/>
    <property type="match status" value="1"/>
</dbReference>
<dbReference type="Gene3D" id="3.30.300.30">
    <property type="match status" value="1"/>
</dbReference>
<feature type="domain" description="AMP-binding enzyme C-terminal" evidence="4">
    <location>
        <begin position="467"/>
        <end position="546"/>
    </location>
</feature>
<accession>A0A367JA33</accession>
<dbReference type="Proteomes" id="UP000252139">
    <property type="component" value="Unassembled WGS sequence"/>
</dbReference>
<feature type="domain" description="AMP-dependent synthetase/ligase" evidence="3">
    <location>
        <begin position="24"/>
        <end position="194"/>
    </location>
</feature>
<dbReference type="Gene3D" id="3.40.50.980">
    <property type="match status" value="1"/>
</dbReference>
<dbReference type="OrthoDB" id="1898221at2759"/>
<evidence type="ECO:0000259" key="4">
    <source>
        <dbReference type="Pfam" id="PF13193"/>
    </source>
</evidence>
<dbReference type="EMBL" id="PJQL01001835">
    <property type="protein sequence ID" value="RCH86591.1"/>
    <property type="molecule type" value="Genomic_DNA"/>
</dbReference>
<keyword evidence="6" id="KW-1185">Reference proteome</keyword>
<evidence type="ECO:0000256" key="2">
    <source>
        <dbReference type="ARBA" id="ARBA00022598"/>
    </source>
</evidence>
<dbReference type="Gene3D" id="2.30.38.10">
    <property type="entry name" value="Luciferase, Domain 3"/>
    <property type="match status" value="1"/>
</dbReference>
<dbReference type="GO" id="GO:0016405">
    <property type="term" value="F:CoA-ligase activity"/>
    <property type="evidence" value="ECO:0007669"/>
    <property type="project" value="TreeGrafter"/>
</dbReference>
<comment type="caution">
    <text evidence="5">The sequence shown here is derived from an EMBL/GenBank/DDBJ whole genome shotgun (WGS) entry which is preliminary data.</text>
</comment>
<dbReference type="PANTHER" id="PTHR24096">
    <property type="entry name" value="LONG-CHAIN-FATTY-ACID--COA LIGASE"/>
    <property type="match status" value="1"/>
</dbReference>
<comment type="similarity">
    <text evidence="1">Belongs to the ATP-dependent AMP-binding enzyme family.</text>
</comment>
<evidence type="ECO:0000313" key="5">
    <source>
        <dbReference type="EMBL" id="RCH86591.1"/>
    </source>
</evidence>
<dbReference type="InterPro" id="IPR042099">
    <property type="entry name" value="ANL_N_sf"/>
</dbReference>
<protein>
    <recommendedName>
        <fullName evidence="7">Acetyl-CoA synthetase-like protein</fullName>
    </recommendedName>
</protein>
<dbReference type="STRING" id="86630.A0A367JA33"/>
<dbReference type="PANTHER" id="PTHR24096:SF149">
    <property type="entry name" value="AMP-BINDING DOMAIN-CONTAINING PROTEIN-RELATED"/>
    <property type="match status" value="1"/>
</dbReference>
<reference evidence="5 6" key="1">
    <citation type="journal article" date="2018" name="G3 (Bethesda)">
        <title>Phylogenetic and Phylogenomic Definition of Rhizopus Species.</title>
        <authorList>
            <person name="Gryganskyi A.P."/>
            <person name="Golan J."/>
            <person name="Dolatabadi S."/>
            <person name="Mondo S."/>
            <person name="Robb S."/>
            <person name="Idnurm A."/>
            <person name="Muszewska A."/>
            <person name="Steczkiewicz K."/>
            <person name="Masonjones S."/>
            <person name="Liao H.L."/>
            <person name="Gajdeczka M.T."/>
            <person name="Anike F."/>
            <person name="Vuek A."/>
            <person name="Anishchenko I.M."/>
            <person name="Voigt K."/>
            <person name="de Hoog G.S."/>
            <person name="Smith M.E."/>
            <person name="Heitman J."/>
            <person name="Vilgalys R."/>
            <person name="Stajich J.E."/>
        </authorList>
    </citation>
    <scope>NUCLEOTIDE SEQUENCE [LARGE SCALE GENOMIC DNA]</scope>
    <source>
        <strain evidence="5 6">CBS 357.93</strain>
    </source>
</reference>
<evidence type="ECO:0008006" key="7">
    <source>
        <dbReference type="Google" id="ProtNLM"/>
    </source>
</evidence>
<dbReference type="AlphaFoldDB" id="A0A367JA33"/>
<gene>
    <name evidence="5" type="ORF">CU097_007493</name>
</gene>
<name>A0A367JA33_RHIAZ</name>
<dbReference type="InterPro" id="IPR000873">
    <property type="entry name" value="AMP-dep_synth/lig_dom"/>
</dbReference>
<dbReference type="SUPFAM" id="SSF56801">
    <property type="entry name" value="Acetyl-CoA synthetase-like"/>
    <property type="match status" value="2"/>
</dbReference>
<evidence type="ECO:0000313" key="6">
    <source>
        <dbReference type="Proteomes" id="UP000252139"/>
    </source>
</evidence>
<dbReference type="Gene3D" id="3.40.50.12780">
    <property type="entry name" value="N-terminal domain of ligase-like"/>
    <property type="match status" value="1"/>
</dbReference>
<organism evidence="5 6">
    <name type="scientific">Rhizopus azygosporus</name>
    <name type="common">Rhizopus microsporus var. azygosporus</name>
    <dbReference type="NCBI Taxonomy" id="86630"/>
    <lineage>
        <taxon>Eukaryota</taxon>
        <taxon>Fungi</taxon>
        <taxon>Fungi incertae sedis</taxon>
        <taxon>Mucoromycota</taxon>
        <taxon>Mucoromycotina</taxon>
        <taxon>Mucoromycetes</taxon>
        <taxon>Mucorales</taxon>
        <taxon>Mucorineae</taxon>
        <taxon>Rhizopodaceae</taxon>
        <taxon>Rhizopus</taxon>
    </lineage>
</organism>
<feature type="domain" description="AMP-dependent synthetase/ligase" evidence="3">
    <location>
        <begin position="217"/>
        <end position="415"/>
    </location>
</feature>
<dbReference type="InterPro" id="IPR045851">
    <property type="entry name" value="AMP-bd_C_sf"/>
</dbReference>
<proteinExistence type="inferred from homology"/>
<dbReference type="Pfam" id="PF13193">
    <property type="entry name" value="AMP-binding_C"/>
    <property type="match status" value="1"/>
</dbReference>